<feature type="transmembrane region" description="Helical" evidence="6">
    <location>
        <begin position="67"/>
        <end position="86"/>
    </location>
</feature>
<feature type="transmembrane region" description="Helical" evidence="6">
    <location>
        <begin position="122"/>
        <end position="144"/>
    </location>
</feature>
<dbReference type="GO" id="GO:0022857">
    <property type="term" value="F:transmembrane transporter activity"/>
    <property type="evidence" value="ECO:0007669"/>
    <property type="project" value="InterPro"/>
</dbReference>
<keyword evidence="4 6" id="KW-1133">Transmembrane helix</keyword>
<dbReference type="CDD" id="cd06579">
    <property type="entry name" value="TM_PBP1_transp_AraH_like"/>
    <property type="match status" value="1"/>
</dbReference>
<dbReference type="RefSeq" id="WP_245428028.1">
    <property type="nucleotide sequence ID" value="NZ_QNRK01000028.1"/>
</dbReference>
<keyword evidence="5 6" id="KW-0472">Membrane</keyword>
<feature type="transmembrane region" description="Helical" evidence="6">
    <location>
        <begin position="246"/>
        <end position="264"/>
    </location>
</feature>
<reference evidence="7 8" key="1">
    <citation type="submission" date="2018-06" db="EMBL/GenBank/DDBJ databases">
        <title>Genomic Encyclopedia of Type Strains, Phase IV (KMG-IV): sequencing the most valuable type-strain genomes for metagenomic binning, comparative biology and taxonomic classification.</title>
        <authorList>
            <person name="Goeker M."/>
        </authorList>
    </citation>
    <scope>NUCLEOTIDE SEQUENCE [LARGE SCALE GENOMIC DNA]</scope>
    <source>
        <strain evidence="7 8">DSM 24875</strain>
    </source>
</reference>
<dbReference type="Proteomes" id="UP000253529">
    <property type="component" value="Unassembled WGS sequence"/>
</dbReference>
<feature type="transmembrane region" description="Helical" evidence="6">
    <location>
        <begin position="320"/>
        <end position="339"/>
    </location>
</feature>
<name>A0A366EY67_9HYPH</name>
<feature type="transmembrane region" description="Helical" evidence="6">
    <location>
        <begin position="189"/>
        <end position="211"/>
    </location>
</feature>
<keyword evidence="2" id="KW-1003">Cell membrane</keyword>
<dbReference type="GO" id="GO:0005886">
    <property type="term" value="C:plasma membrane"/>
    <property type="evidence" value="ECO:0007669"/>
    <property type="project" value="UniProtKB-SubCell"/>
</dbReference>
<dbReference type="PANTHER" id="PTHR32196">
    <property type="entry name" value="ABC TRANSPORTER PERMEASE PROTEIN YPHD-RELATED-RELATED"/>
    <property type="match status" value="1"/>
</dbReference>
<protein>
    <submittedName>
        <fullName evidence="7">Monosaccharide ABC transporter membrane protein (CUT2 family)</fullName>
    </submittedName>
</protein>
<evidence type="ECO:0000313" key="8">
    <source>
        <dbReference type="Proteomes" id="UP000253529"/>
    </source>
</evidence>
<evidence type="ECO:0000256" key="4">
    <source>
        <dbReference type="ARBA" id="ARBA00022989"/>
    </source>
</evidence>
<organism evidence="7 8">
    <name type="scientific">Roseiarcus fermentans</name>
    <dbReference type="NCBI Taxonomy" id="1473586"/>
    <lineage>
        <taxon>Bacteria</taxon>
        <taxon>Pseudomonadati</taxon>
        <taxon>Pseudomonadota</taxon>
        <taxon>Alphaproteobacteria</taxon>
        <taxon>Hyphomicrobiales</taxon>
        <taxon>Roseiarcaceae</taxon>
        <taxon>Roseiarcus</taxon>
    </lineage>
</organism>
<keyword evidence="3 6" id="KW-0812">Transmembrane</keyword>
<dbReference type="Pfam" id="PF02653">
    <property type="entry name" value="BPD_transp_2"/>
    <property type="match status" value="1"/>
</dbReference>
<feature type="transmembrane region" description="Helical" evidence="6">
    <location>
        <begin position="151"/>
        <end position="169"/>
    </location>
</feature>
<gene>
    <name evidence="7" type="ORF">DFR50_12819</name>
</gene>
<evidence type="ECO:0000256" key="6">
    <source>
        <dbReference type="SAM" id="Phobius"/>
    </source>
</evidence>
<keyword evidence="8" id="KW-1185">Reference proteome</keyword>
<comment type="subcellular location">
    <subcellularLocation>
        <location evidence="1">Cell membrane</location>
        <topology evidence="1">Multi-pass membrane protein</topology>
    </subcellularLocation>
</comment>
<dbReference type="EMBL" id="QNRK01000028">
    <property type="protein sequence ID" value="RBP07294.1"/>
    <property type="molecule type" value="Genomic_DNA"/>
</dbReference>
<proteinExistence type="predicted"/>
<evidence type="ECO:0000313" key="7">
    <source>
        <dbReference type="EMBL" id="RBP07294.1"/>
    </source>
</evidence>
<accession>A0A366EY67</accession>
<dbReference type="InterPro" id="IPR001851">
    <property type="entry name" value="ABC_transp_permease"/>
</dbReference>
<evidence type="ECO:0000256" key="2">
    <source>
        <dbReference type="ARBA" id="ARBA00022475"/>
    </source>
</evidence>
<dbReference type="AlphaFoldDB" id="A0A366EY67"/>
<sequence>MSDRYFGTRTLKGDMTNVGAELQANPQSPAAKPHDRAQIPMRFVAIWIGLGALMLLSRIFVPPSVEFSTLMSVLPFAAFLTCVTMGQTLVLMGRGIDLSPPAIISLTSTTLLGVSGGHDDRMWLAIGVALLAAVAVGLVNGVLVALVKLNALIVTLSTGAIVSGVTLWYRQSLAAESKVPGALANFGGARFIGIPTSFWIVAALAVVIAVMMKKTVVGRRFEAVGANPRAAYATGVEIIRYQAGSFVVAALLYGVAAILLSAFIRNPTLEVGAPYLLSPIAAAVLGGTAIAGGIGNMFAVAGASLFLIQLDHSLKMLGLATSYQLVIQGVAIAFGMWLSEATGRVGRRY</sequence>
<evidence type="ECO:0000256" key="5">
    <source>
        <dbReference type="ARBA" id="ARBA00023136"/>
    </source>
</evidence>
<feature type="transmembrane region" description="Helical" evidence="6">
    <location>
        <begin position="276"/>
        <end position="308"/>
    </location>
</feature>
<comment type="caution">
    <text evidence="7">The sequence shown here is derived from an EMBL/GenBank/DDBJ whole genome shotgun (WGS) entry which is preliminary data.</text>
</comment>
<evidence type="ECO:0000256" key="3">
    <source>
        <dbReference type="ARBA" id="ARBA00022692"/>
    </source>
</evidence>
<evidence type="ECO:0000256" key="1">
    <source>
        <dbReference type="ARBA" id="ARBA00004651"/>
    </source>
</evidence>
<feature type="transmembrane region" description="Helical" evidence="6">
    <location>
        <begin position="43"/>
        <end position="61"/>
    </location>
</feature>